<gene>
    <name evidence="2" type="ORF">UFOVP450_128</name>
</gene>
<feature type="transmembrane region" description="Helical" evidence="1">
    <location>
        <begin position="6"/>
        <end position="24"/>
    </location>
</feature>
<name>A0A6J5MDI1_9CAUD</name>
<proteinExistence type="predicted"/>
<dbReference type="SUPFAM" id="SSF55781">
    <property type="entry name" value="GAF domain-like"/>
    <property type="match status" value="1"/>
</dbReference>
<keyword evidence="1" id="KW-0812">Transmembrane</keyword>
<evidence type="ECO:0000313" key="2">
    <source>
        <dbReference type="EMBL" id="CAB4143393.1"/>
    </source>
</evidence>
<evidence type="ECO:0008006" key="3">
    <source>
        <dbReference type="Google" id="ProtNLM"/>
    </source>
</evidence>
<evidence type="ECO:0000256" key="1">
    <source>
        <dbReference type="SAM" id="Phobius"/>
    </source>
</evidence>
<dbReference type="EMBL" id="LR796421">
    <property type="protein sequence ID" value="CAB4143393.1"/>
    <property type="molecule type" value="Genomic_DNA"/>
</dbReference>
<organism evidence="2">
    <name type="scientific">uncultured Caudovirales phage</name>
    <dbReference type="NCBI Taxonomy" id="2100421"/>
    <lineage>
        <taxon>Viruses</taxon>
        <taxon>Duplodnaviria</taxon>
        <taxon>Heunggongvirae</taxon>
        <taxon>Uroviricota</taxon>
        <taxon>Caudoviricetes</taxon>
        <taxon>Peduoviridae</taxon>
        <taxon>Maltschvirus</taxon>
        <taxon>Maltschvirus maltsch</taxon>
    </lineage>
</organism>
<dbReference type="Gene3D" id="3.30.450.40">
    <property type="match status" value="1"/>
</dbReference>
<dbReference type="InterPro" id="IPR029016">
    <property type="entry name" value="GAF-like_dom_sf"/>
</dbReference>
<accession>A0A6J5MDI1</accession>
<keyword evidence="1" id="KW-1133">Transmembrane helix</keyword>
<keyword evidence="1" id="KW-0472">Membrane</keyword>
<protein>
    <recommendedName>
        <fullName evidence="3">GAF domain-containing protein</fullName>
    </recommendedName>
</protein>
<reference evidence="2" key="1">
    <citation type="submission" date="2020-04" db="EMBL/GenBank/DDBJ databases">
        <authorList>
            <person name="Chiriac C."/>
            <person name="Salcher M."/>
            <person name="Ghai R."/>
            <person name="Kavagutti S V."/>
        </authorList>
    </citation>
    <scope>NUCLEOTIDE SEQUENCE</scope>
</reference>
<sequence length="201" mass="23018">MIEILIPVIIALITSVFGPMLLEWTKNKLNRKPSDPLPDAIKYNEQIEHQLDQMLDELNCDQIFIAQFHNGGHFYPTGKSIQKFSIFYEVLNPSIESVKNVYQNIPVSLFNKPLSELYENGEVVIEDAENNPSYLLNTTTGGKCKSIYLLSLTDLDGRIIGVMGVHYINKKHKFVKDEWIYVRQKVGVIGTVMSNYLHNKK</sequence>